<keyword evidence="1" id="KW-0479">Metal-binding</keyword>
<proteinExistence type="predicted"/>
<dbReference type="Gene3D" id="3.40.50.11500">
    <property type="match status" value="1"/>
</dbReference>
<evidence type="ECO:0000256" key="1">
    <source>
        <dbReference type="ARBA" id="ARBA00022723"/>
    </source>
</evidence>
<evidence type="ECO:0000259" key="5">
    <source>
        <dbReference type="PROSITE" id="PS50081"/>
    </source>
</evidence>
<dbReference type="InterPro" id="IPR037516">
    <property type="entry name" value="Tripartite_DENN"/>
</dbReference>
<feature type="coiled-coil region" evidence="3">
    <location>
        <begin position="357"/>
        <end position="409"/>
    </location>
</feature>
<feature type="region of interest" description="Disordered" evidence="4">
    <location>
        <begin position="180"/>
        <end position="202"/>
    </location>
</feature>
<dbReference type="PROSITE" id="PS50081">
    <property type="entry name" value="ZF_DAG_PE_2"/>
    <property type="match status" value="1"/>
</dbReference>
<sequence>MLKRKTVDKRFVDYVFLAGLPPNFRINPKKQESIDQLSSSNHENDNLFIKEEEHSNESNGKENDIMKSKEDEDDDTIKSADDKTSSKIISKNTPVKSDTTPGNNDTNTSEITNASKKLFERYSRDLVIHDDESKQLFDSLFESIKLNILKFDQERDEFLKSLGKEIKEIKVPNITFRKSFNKNVNDDDDETHESGSSTEIKDFDDELLETDSIKSLSNSDIQEQSNNIRSSYQNVVPQQPSSKQNVDDSDTLLHPLKQRFSPKLLSRYPKNDYPKEGNFPAYVPMFCFPNDIMIRESDKCPDATFHGFVMTQEDGSQRYGVCLTTFEPIQDDLFEELYEQQKIWREANMSQSEIEYAESLNEKIRIERKRMETARAKILLQRHISNKELEEIEMEKADAKEKLALYNELLQPIKLGVLDNSNLWVPKCIGIISHLPWHDILKDWLCAVAMPMIEGLKERNDPIKSLIPLERYIVNLVHEIPLPPLGKLQIALSVNDMTFFCARPALNQLPIMKDFSLYSLFRSLSIKNIITLFEVALAEGKILIISSYPDMLYQVAHSITYLIYPLYWQGVFIPVLPARLMACLQAPVPYIMGIERQYKGIDLLPEDACIIDVDKDTILMAKLPIQIPSKQRKKLFQSLETYSPMHARYNVPYGVPSFIQQAYPNGRFTPMSNKSKLYDKTAGDKMCSVIGMPSRAIPLTLSMSSSFDPENGLMRTNSNGEIDQVLHLAPIYDSDNMSYKSNNSSSSTISDLFGNNNNMRLPNYSNKTHMHVRSSVSMSNLNSVYNNSSAHSIQRRFSNFVPPSFSSNKVDLSGLDKFGKKTKQRLSTITGGARKSIMTFKNKALTRNSFLINIRETSSHLINDNSIISPPTSPGSTDYSDSLFDDVSSISHSNKSVPLGVNSEKNYTQKEGHMMVLLPPDIEAYGQKSGINTWMMEGLACGICRNSLGINPVYKCEGCSIMIHDECLNDVVYPCIPACFDEPKVLEAFLRVFSSLLRNYRSFLINNDNTTRSRANDDNEFETIEDINELFRKDLFLKTLDKDEKAFLSNLIDSQSFSQFITERAIRKSEDYDILYFDEIIKAKLNRSKLKLSKELTSFLDDSSFDVSQTIRAMKPNEEGLDELGFEGYIYLPDCFDSELMSTPRPVRDGWANGFGKGWRVSGFLIHTGLYLTIKFNNYFILLNSFY</sequence>
<dbReference type="GO" id="GO:0046872">
    <property type="term" value="F:metal ion binding"/>
    <property type="evidence" value="ECO:0007669"/>
    <property type="project" value="UniProtKB-KW"/>
</dbReference>
<dbReference type="GO" id="GO:0031410">
    <property type="term" value="C:cytoplasmic vesicle"/>
    <property type="evidence" value="ECO:0007669"/>
    <property type="project" value="TreeGrafter"/>
</dbReference>
<evidence type="ECO:0000256" key="4">
    <source>
        <dbReference type="SAM" id="MobiDB-lite"/>
    </source>
</evidence>
<reference evidence="7 8" key="2">
    <citation type="submission" date="2017-10" db="EMBL/GenBank/DDBJ databases">
        <title>Genome analyses suggest a sexual origin of heterokaryosis in a supposedly ancient asexual fungus.</title>
        <authorList>
            <person name="Corradi N."/>
            <person name="Sedzielewska K."/>
            <person name="Noel J."/>
            <person name="Charron P."/>
            <person name="Farinelli L."/>
            <person name="Marton T."/>
            <person name="Kruger M."/>
            <person name="Pelin A."/>
            <person name="Brachmann A."/>
            <person name="Corradi N."/>
        </authorList>
    </citation>
    <scope>NUCLEOTIDE SEQUENCE [LARGE SCALE GENOMIC DNA]</scope>
    <source>
        <strain evidence="7 8">A1</strain>
    </source>
</reference>
<dbReference type="Pfam" id="PF03455">
    <property type="entry name" value="dDENN"/>
    <property type="match status" value="1"/>
</dbReference>
<evidence type="ECO:0000259" key="6">
    <source>
        <dbReference type="PROSITE" id="PS50211"/>
    </source>
</evidence>
<dbReference type="Gene3D" id="3.30.60.20">
    <property type="match status" value="1"/>
</dbReference>
<dbReference type="Gene3D" id="3.30.450.200">
    <property type="match status" value="1"/>
</dbReference>
<dbReference type="VEuPathDB" id="FungiDB:RhiirA1_443657"/>
<dbReference type="SMART" id="SM00801">
    <property type="entry name" value="dDENN"/>
    <property type="match status" value="1"/>
</dbReference>
<dbReference type="InterPro" id="IPR001194">
    <property type="entry name" value="cDENN_dom"/>
</dbReference>
<dbReference type="AlphaFoldDB" id="A0A2N0RI04"/>
<comment type="caution">
    <text evidence="7">The sequence shown here is derived from an EMBL/GenBank/DDBJ whole genome shotgun (WGS) entry which is preliminary data.</text>
</comment>
<name>A0A2N0RI04_9GLOM</name>
<feature type="compositionally biased region" description="Basic and acidic residues" evidence="4">
    <location>
        <begin position="42"/>
        <end position="85"/>
    </location>
</feature>
<dbReference type="SMART" id="SM00800">
    <property type="entry name" value="uDENN"/>
    <property type="match status" value="1"/>
</dbReference>
<feature type="domain" description="UDENN" evidence="6">
    <location>
        <begin position="246"/>
        <end position="1071"/>
    </location>
</feature>
<dbReference type="InterPro" id="IPR046349">
    <property type="entry name" value="C1-like_sf"/>
</dbReference>
<keyword evidence="2" id="KW-0862">Zinc</keyword>
<protein>
    <submittedName>
        <fullName evidence="7">DENN-domain-containing protein</fullName>
    </submittedName>
</protein>
<feature type="domain" description="Phorbol-ester/DAG-type" evidence="5">
    <location>
        <begin position="926"/>
        <end position="975"/>
    </location>
</feature>
<dbReference type="PROSITE" id="PS50211">
    <property type="entry name" value="DENN"/>
    <property type="match status" value="1"/>
</dbReference>
<dbReference type="Pfam" id="PF02141">
    <property type="entry name" value="DENN"/>
    <property type="match status" value="1"/>
</dbReference>
<gene>
    <name evidence="7" type="ORF">RhiirA1_443657</name>
</gene>
<evidence type="ECO:0000313" key="7">
    <source>
        <dbReference type="EMBL" id="PKC62937.1"/>
    </source>
</evidence>
<organism evidence="7 8">
    <name type="scientific">Rhizophagus irregularis</name>
    <dbReference type="NCBI Taxonomy" id="588596"/>
    <lineage>
        <taxon>Eukaryota</taxon>
        <taxon>Fungi</taxon>
        <taxon>Fungi incertae sedis</taxon>
        <taxon>Mucoromycota</taxon>
        <taxon>Glomeromycotina</taxon>
        <taxon>Glomeromycetes</taxon>
        <taxon>Glomerales</taxon>
        <taxon>Glomeraceae</taxon>
        <taxon>Rhizophagus</taxon>
    </lineage>
</organism>
<dbReference type="Proteomes" id="UP000232688">
    <property type="component" value="Unassembled WGS sequence"/>
</dbReference>
<dbReference type="VEuPathDB" id="FungiDB:RhiirFUN_015081"/>
<dbReference type="EMBL" id="LLXH01000793">
    <property type="protein sequence ID" value="PKC62937.1"/>
    <property type="molecule type" value="Genomic_DNA"/>
</dbReference>
<dbReference type="PANTHER" id="PTHR12296">
    <property type="entry name" value="DENN DOMAIN-CONTAINING PROTEIN 4"/>
    <property type="match status" value="1"/>
</dbReference>
<evidence type="ECO:0000256" key="3">
    <source>
        <dbReference type="SAM" id="Coils"/>
    </source>
</evidence>
<keyword evidence="3" id="KW-0175">Coiled coil</keyword>
<evidence type="ECO:0000313" key="8">
    <source>
        <dbReference type="Proteomes" id="UP000232688"/>
    </source>
</evidence>
<dbReference type="InterPro" id="IPR043153">
    <property type="entry name" value="DENN_C"/>
</dbReference>
<dbReference type="SUPFAM" id="SSF57889">
    <property type="entry name" value="Cysteine-rich domain"/>
    <property type="match status" value="1"/>
</dbReference>
<dbReference type="CDD" id="cd00029">
    <property type="entry name" value="C1"/>
    <property type="match status" value="1"/>
</dbReference>
<reference evidence="7 8" key="1">
    <citation type="submission" date="2017-10" db="EMBL/GenBank/DDBJ databases">
        <title>Extensive intraspecific genome diversity in a model arbuscular mycorrhizal fungus.</title>
        <authorList>
            <person name="Chen E.C.H."/>
            <person name="Morin E."/>
            <person name="Baudet D."/>
            <person name="Noel J."/>
            <person name="Ndikumana S."/>
            <person name="Charron P."/>
            <person name="St-Onge C."/>
            <person name="Giorgi J."/>
            <person name="Grigoriev I.V."/>
            <person name="Roux C."/>
            <person name="Martin F.M."/>
            <person name="Corradi N."/>
        </authorList>
    </citation>
    <scope>NUCLEOTIDE SEQUENCE [LARGE SCALE GENOMIC DNA]</scope>
    <source>
        <strain evidence="7 8">A1</strain>
    </source>
</reference>
<feature type="region of interest" description="Disordered" evidence="4">
    <location>
        <begin position="22"/>
        <end position="110"/>
    </location>
</feature>
<feature type="compositionally biased region" description="Polar residues" evidence="4">
    <location>
        <begin position="86"/>
        <end position="110"/>
    </location>
</feature>
<dbReference type="VEuPathDB" id="FungiDB:FUN_018647"/>
<dbReference type="SMART" id="SM00799">
    <property type="entry name" value="DENN"/>
    <property type="match status" value="1"/>
</dbReference>
<dbReference type="Pfam" id="PF03456">
    <property type="entry name" value="uDENN"/>
    <property type="match status" value="1"/>
</dbReference>
<evidence type="ECO:0000256" key="2">
    <source>
        <dbReference type="ARBA" id="ARBA00022833"/>
    </source>
</evidence>
<dbReference type="InterPro" id="IPR051696">
    <property type="entry name" value="DENN_Domain_GEFs"/>
</dbReference>
<dbReference type="PANTHER" id="PTHR12296:SF21">
    <property type="entry name" value="DENN DOMAIN-CONTAINING PROTEIN 3"/>
    <property type="match status" value="1"/>
</dbReference>
<dbReference type="GO" id="GO:0032483">
    <property type="term" value="P:regulation of Rab protein signal transduction"/>
    <property type="evidence" value="ECO:0007669"/>
    <property type="project" value="TreeGrafter"/>
</dbReference>
<dbReference type="InterPro" id="IPR005112">
    <property type="entry name" value="dDENN_dom"/>
</dbReference>
<accession>A0A2N0RI04</accession>
<dbReference type="InterPro" id="IPR005113">
    <property type="entry name" value="uDENN_dom"/>
</dbReference>
<dbReference type="InterPro" id="IPR002219">
    <property type="entry name" value="PKC_DAG/PE"/>
</dbReference>